<gene>
    <name evidence="7" type="ORF">ACFSNB_04625</name>
</gene>
<dbReference type="SUPFAM" id="SSF103481">
    <property type="entry name" value="Multidrug resistance efflux transporter EmrE"/>
    <property type="match status" value="2"/>
</dbReference>
<feature type="domain" description="EamA" evidence="6">
    <location>
        <begin position="8"/>
        <end position="132"/>
    </location>
</feature>
<dbReference type="InterPro" id="IPR050638">
    <property type="entry name" value="AA-Vitamin_Transporters"/>
</dbReference>
<evidence type="ECO:0000313" key="7">
    <source>
        <dbReference type="EMBL" id="MFD2233083.1"/>
    </source>
</evidence>
<feature type="transmembrane region" description="Helical" evidence="5">
    <location>
        <begin position="88"/>
        <end position="109"/>
    </location>
</feature>
<organism evidence="7 8">
    <name type="scientific">Phaeospirillum tilakii</name>
    <dbReference type="NCBI Taxonomy" id="741673"/>
    <lineage>
        <taxon>Bacteria</taxon>
        <taxon>Pseudomonadati</taxon>
        <taxon>Pseudomonadota</taxon>
        <taxon>Alphaproteobacteria</taxon>
        <taxon>Rhodospirillales</taxon>
        <taxon>Rhodospirillaceae</taxon>
        <taxon>Phaeospirillum</taxon>
    </lineage>
</organism>
<keyword evidence="2 5" id="KW-0812">Transmembrane</keyword>
<dbReference type="PANTHER" id="PTHR32322">
    <property type="entry name" value="INNER MEMBRANE TRANSPORTER"/>
    <property type="match status" value="1"/>
</dbReference>
<feature type="transmembrane region" description="Helical" evidence="5">
    <location>
        <begin position="36"/>
        <end position="54"/>
    </location>
</feature>
<feature type="domain" description="EamA" evidence="6">
    <location>
        <begin position="144"/>
        <end position="278"/>
    </location>
</feature>
<dbReference type="Pfam" id="PF00892">
    <property type="entry name" value="EamA"/>
    <property type="match status" value="2"/>
</dbReference>
<dbReference type="Proteomes" id="UP001597296">
    <property type="component" value="Unassembled WGS sequence"/>
</dbReference>
<sequence>MGRLAPIEILAAIAVSALWGGNMVAIKAAVATLPPFLLTGIRFVIVAALLLPWVRPKRGQWRLVALLALVLGVGHFGLLFLAVRGMDAAAATVAVQLSIPFSALVAWVAYREPLGWRRGAGLGLAFAGVALLAGEPHAQGIGPLLVMAVSTLCWALSNLVVKRIGPIDPLALNGGMALVAAPLLLILSALVEQDQAAALAATDWRGWAGLAYIVVGASLVAYSLWYWLVRRHALNKVVPYTLLGPAVGITGGVLLLGEPLTWHKLAGGVLTVAGVAVVQLWTGSARGKS</sequence>
<evidence type="ECO:0000256" key="4">
    <source>
        <dbReference type="ARBA" id="ARBA00023136"/>
    </source>
</evidence>
<reference evidence="8" key="1">
    <citation type="journal article" date="2019" name="Int. J. Syst. Evol. Microbiol.">
        <title>The Global Catalogue of Microorganisms (GCM) 10K type strain sequencing project: providing services to taxonomists for standard genome sequencing and annotation.</title>
        <authorList>
            <consortium name="The Broad Institute Genomics Platform"/>
            <consortium name="The Broad Institute Genome Sequencing Center for Infectious Disease"/>
            <person name="Wu L."/>
            <person name="Ma J."/>
        </authorList>
    </citation>
    <scope>NUCLEOTIDE SEQUENCE [LARGE SCALE GENOMIC DNA]</scope>
    <source>
        <strain evidence="8">KCTC 15012</strain>
    </source>
</reference>
<evidence type="ECO:0000313" key="8">
    <source>
        <dbReference type="Proteomes" id="UP001597296"/>
    </source>
</evidence>
<proteinExistence type="predicted"/>
<evidence type="ECO:0000259" key="6">
    <source>
        <dbReference type="Pfam" id="PF00892"/>
    </source>
</evidence>
<feature type="transmembrane region" description="Helical" evidence="5">
    <location>
        <begin position="262"/>
        <end position="281"/>
    </location>
</feature>
<evidence type="ECO:0000256" key="1">
    <source>
        <dbReference type="ARBA" id="ARBA00004141"/>
    </source>
</evidence>
<evidence type="ECO:0000256" key="5">
    <source>
        <dbReference type="SAM" id="Phobius"/>
    </source>
</evidence>
<feature type="transmembrane region" description="Helical" evidence="5">
    <location>
        <begin position="61"/>
        <end position="82"/>
    </location>
</feature>
<keyword evidence="3 5" id="KW-1133">Transmembrane helix</keyword>
<evidence type="ECO:0000256" key="2">
    <source>
        <dbReference type="ARBA" id="ARBA00022692"/>
    </source>
</evidence>
<dbReference type="InterPro" id="IPR000620">
    <property type="entry name" value="EamA_dom"/>
</dbReference>
<feature type="transmembrane region" description="Helical" evidence="5">
    <location>
        <begin position="7"/>
        <end position="30"/>
    </location>
</feature>
<feature type="transmembrane region" description="Helical" evidence="5">
    <location>
        <begin position="116"/>
        <end position="134"/>
    </location>
</feature>
<feature type="transmembrane region" description="Helical" evidence="5">
    <location>
        <begin position="140"/>
        <end position="161"/>
    </location>
</feature>
<comment type="caution">
    <text evidence="7">The sequence shown here is derived from an EMBL/GenBank/DDBJ whole genome shotgun (WGS) entry which is preliminary data.</text>
</comment>
<accession>A0ABW5CAM8</accession>
<protein>
    <submittedName>
        <fullName evidence="7">DMT family transporter</fullName>
    </submittedName>
</protein>
<dbReference type="Gene3D" id="1.10.3730.20">
    <property type="match status" value="2"/>
</dbReference>
<feature type="transmembrane region" description="Helical" evidence="5">
    <location>
        <begin position="210"/>
        <end position="228"/>
    </location>
</feature>
<dbReference type="RefSeq" id="WP_377314867.1">
    <property type="nucleotide sequence ID" value="NZ_JBHUIY010000006.1"/>
</dbReference>
<keyword evidence="8" id="KW-1185">Reference proteome</keyword>
<feature type="transmembrane region" description="Helical" evidence="5">
    <location>
        <begin position="170"/>
        <end position="190"/>
    </location>
</feature>
<feature type="transmembrane region" description="Helical" evidence="5">
    <location>
        <begin position="237"/>
        <end position="256"/>
    </location>
</feature>
<keyword evidence="4 5" id="KW-0472">Membrane</keyword>
<evidence type="ECO:0000256" key="3">
    <source>
        <dbReference type="ARBA" id="ARBA00022989"/>
    </source>
</evidence>
<name>A0ABW5CAM8_9PROT</name>
<dbReference type="PANTHER" id="PTHR32322:SF9">
    <property type="entry name" value="AMINO-ACID METABOLITE EFFLUX PUMP-RELATED"/>
    <property type="match status" value="1"/>
</dbReference>
<dbReference type="EMBL" id="JBHUIY010000006">
    <property type="protein sequence ID" value="MFD2233083.1"/>
    <property type="molecule type" value="Genomic_DNA"/>
</dbReference>
<comment type="subcellular location">
    <subcellularLocation>
        <location evidence="1">Membrane</location>
        <topology evidence="1">Multi-pass membrane protein</topology>
    </subcellularLocation>
</comment>
<dbReference type="InterPro" id="IPR037185">
    <property type="entry name" value="EmrE-like"/>
</dbReference>